<evidence type="ECO:0000259" key="9">
    <source>
        <dbReference type="Pfam" id="PF12704"/>
    </source>
</evidence>
<feature type="transmembrane region" description="Helical" evidence="7">
    <location>
        <begin position="485"/>
        <end position="508"/>
    </location>
</feature>
<keyword evidence="2" id="KW-1003">Cell membrane</keyword>
<feature type="domain" description="ABC3 transporter permease C-terminal" evidence="8">
    <location>
        <begin position="355"/>
        <end position="465"/>
    </location>
</feature>
<keyword evidence="3 7" id="KW-0812">Transmembrane</keyword>
<dbReference type="GO" id="GO:0005886">
    <property type="term" value="C:plasma membrane"/>
    <property type="evidence" value="ECO:0007669"/>
    <property type="project" value="UniProtKB-SubCell"/>
</dbReference>
<gene>
    <name evidence="10" type="ORF">BDD14_3029</name>
</gene>
<dbReference type="GO" id="GO:0022857">
    <property type="term" value="F:transmembrane transporter activity"/>
    <property type="evidence" value="ECO:0007669"/>
    <property type="project" value="TreeGrafter"/>
</dbReference>
<dbReference type="Pfam" id="PF02687">
    <property type="entry name" value="FtsX"/>
    <property type="match status" value="2"/>
</dbReference>
<dbReference type="RefSeq" id="WP_130419414.1">
    <property type="nucleotide sequence ID" value="NZ_SHKW01000001.1"/>
</dbReference>
<dbReference type="Proteomes" id="UP000292958">
    <property type="component" value="Unassembled WGS sequence"/>
</dbReference>
<dbReference type="NCBIfam" id="NF038403">
    <property type="entry name" value="perm_prefix_1"/>
    <property type="match status" value="1"/>
</dbReference>
<evidence type="ECO:0000256" key="3">
    <source>
        <dbReference type="ARBA" id="ARBA00022692"/>
    </source>
</evidence>
<evidence type="ECO:0000256" key="1">
    <source>
        <dbReference type="ARBA" id="ARBA00004651"/>
    </source>
</evidence>
<comment type="similarity">
    <text evidence="6">Belongs to the ABC-4 integral membrane protein family.</text>
</comment>
<organism evidence="10 11">
    <name type="scientific">Edaphobacter modestus</name>
    <dbReference type="NCBI Taxonomy" id="388466"/>
    <lineage>
        <taxon>Bacteria</taxon>
        <taxon>Pseudomonadati</taxon>
        <taxon>Acidobacteriota</taxon>
        <taxon>Terriglobia</taxon>
        <taxon>Terriglobales</taxon>
        <taxon>Acidobacteriaceae</taxon>
        <taxon>Edaphobacter</taxon>
    </lineage>
</organism>
<feature type="transmembrane region" description="Helical" evidence="7">
    <location>
        <begin position="757"/>
        <end position="783"/>
    </location>
</feature>
<feature type="transmembrane region" description="Helical" evidence="7">
    <location>
        <begin position="402"/>
        <end position="423"/>
    </location>
</feature>
<feature type="transmembrane region" description="Helical" evidence="7">
    <location>
        <begin position="345"/>
        <end position="371"/>
    </location>
</feature>
<proteinExistence type="inferred from homology"/>
<dbReference type="InterPro" id="IPR003838">
    <property type="entry name" value="ABC3_permease_C"/>
</dbReference>
<evidence type="ECO:0000313" key="11">
    <source>
        <dbReference type="Proteomes" id="UP000292958"/>
    </source>
</evidence>
<reference evidence="10 11" key="1">
    <citation type="submission" date="2019-02" db="EMBL/GenBank/DDBJ databases">
        <title>Genomic Encyclopedia of Archaeal and Bacterial Type Strains, Phase II (KMG-II): from individual species to whole genera.</title>
        <authorList>
            <person name="Goeker M."/>
        </authorList>
    </citation>
    <scope>NUCLEOTIDE SEQUENCE [LARGE SCALE GENOMIC DNA]</scope>
    <source>
        <strain evidence="10 11">DSM 18101</strain>
    </source>
</reference>
<comment type="subcellular location">
    <subcellularLocation>
        <location evidence="1">Cell membrane</location>
        <topology evidence="1">Multi-pass membrane protein</topology>
    </subcellularLocation>
</comment>
<dbReference type="InterPro" id="IPR050250">
    <property type="entry name" value="Macrolide_Exporter_MacB"/>
</dbReference>
<keyword evidence="11" id="KW-1185">Reference proteome</keyword>
<dbReference type="InterPro" id="IPR017800">
    <property type="entry name" value="ADOP"/>
</dbReference>
<keyword evidence="5 7" id="KW-0472">Membrane</keyword>
<feature type="domain" description="MacB-like periplasmic core" evidence="9">
    <location>
        <begin position="96"/>
        <end position="311"/>
    </location>
</feature>
<name>A0A4V2G4M6_9BACT</name>
<evidence type="ECO:0000256" key="7">
    <source>
        <dbReference type="SAM" id="Phobius"/>
    </source>
</evidence>
<dbReference type="AlphaFoldDB" id="A0A4V2G4M6"/>
<dbReference type="InterPro" id="IPR025857">
    <property type="entry name" value="MacB_PCD"/>
</dbReference>
<feature type="transmembrane region" description="Helical" evidence="7">
    <location>
        <begin position="813"/>
        <end position="839"/>
    </location>
</feature>
<keyword evidence="4 7" id="KW-1133">Transmembrane helix</keyword>
<feature type="transmembrane region" description="Helical" evidence="7">
    <location>
        <begin position="95"/>
        <end position="117"/>
    </location>
</feature>
<dbReference type="PANTHER" id="PTHR30572:SF4">
    <property type="entry name" value="ABC TRANSPORTER PERMEASE YTRF"/>
    <property type="match status" value="1"/>
</dbReference>
<dbReference type="PANTHER" id="PTHR30572">
    <property type="entry name" value="MEMBRANE COMPONENT OF TRANSPORTER-RELATED"/>
    <property type="match status" value="1"/>
</dbReference>
<dbReference type="NCBIfam" id="TIGR03434">
    <property type="entry name" value="ADOP"/>
    <property type="match status" value="1"/>
</dbReference>
<feature type="domain" description="MacB-like periplasmic core" evidence="9">
    <location>
        <begin position="594"/>
        <end position="685"/>
    </location>
</feature>
<feature type="domain" description="ABC3 transporter permease C-terminal" evidence="8">
    <location>
        <begin position="761"/>
        <end position="874"/>
    </location>
</feature>
<evidence type="ECO:0000256" key="4">
    <source>
        <dbReference type="ARBA" id="ARBA00022989"/>
    </source>
</evidence>
<feature type="transmembrane region" description="Helical" evidence="7">
    <location>
        <begin position="845"/>
        <end position="864"/>
    </location>
</feature>
<evidence type="ECO:0000256" key="6">
    <source>
        <dbReference type="ARBA" id="ARBA00038076"/>
    </source>
</evidence>
<evidence type="ECO:0000256" key="2">
    <source>
        <dbReference type="ARBA" id="ARBA00022475"/>
    </source>
</evidence>
<evidence type="ECO:0000313" key="10">
    <source>
        <dbReference type="EMBL" id="RZU41506.1"/>
    </source>
</evidence>
<accession>A0A4V2G4M6</accession>
<feature type="transmembrane region" description="Helical" evidence="7">
    <location>
        <begin position="443"/>
        <end position="464"/>
    </location>
</feature>
<protein>
    <submittedName>
        <fullName evidence="10">Putative permease</fullName>
    </submittedName>
</protein>
<dbReference type="EMBL" id="SHKW01000001">
    <property type="protein sequence ID" value="RZU41506.1"/>
    <property type="molecule type" value="Genomic_DNA"/>
</dbReference>
<comment type="caution">
    <text evidence="10">The sequence shown here is derived from an EMBL/GenBank/DDBJ whole genome shotgun (WGS) entry which is preliminary data.</text>
</comment>
<evidence type="ECO:0000256" key="5">
    <source>
        <dbReference type="ARBA" id="ARBA00023136"/>
    </source>
</evidence>
<dbReference type="Pfam" id="PF12704">
    <property type="entry name" value="MacB_PCD"/>
    <property type="match status" value="2"/>
</dbReference>
<evidence type="ECO:0000259" key="8">
    <source>
        <dbReference type="Pfam" id="PF02687"/>
    </source>
</evidence>
<dbReference type="InterPro" id="IPR047928">
    <property type="entry name" value="Perm_prefix_1"/>
</dbReference>
<dbReference type="OrthoDB" id="102242at2"/>
<sequence length="881" mass="97367">MELFRAWRVRLRRLLFGRENAELDEELVFHLDRQTEENIAAGMTPQEARRQAMIAFGGVERSKDECRESRPGFRMERLLQDLRYALRGFRRNPTFTVTVVLTLMLGIGTTAAVFSVVDPILFRSLPYGHADQLVSVGLVAPVEPQEFMLGGSYYEWRDNQRPFEAFTSEIGVNPCDLTEERPARLSCARVEANFLPTLGVSLVLGRNFTAEEDRPHAPKVALISYQLWKNRFGGDASILEKLVNIDGQSIRVIGVLPQSFEMPRLQDFDVMMPEGLDEAAQRKADPGQPMWAFARLKAGVTSEQAKQELKPLFDYSLRLAPAPFRKEVHLQVRSLRDRQMHDVQLVAWVLFGLVMAVLLIACANVTSLLMARGVGRERELAVRSALGASRGRLVYQALTESLVLSLAGAVAGCVFAKLLLKLFIVAAPEGIPFLSKAQIDVRIILFTISFALCCGILFGLVPALRRPRAQALAGRMMSISAPAFLRQWLVGVQIAASMILLVGGALLFRSFLKLQDQQLGMRVENVVTVNLSLGEKAYPTAERRMEFFQHLQRELRYGPGVTALAMSDSLPPAGYHHDQIYASIAVDGRPKPTSGTGGLVTWRWVTPEYFRALDIPIVQGEGFTEGELTSADHFLVLSKKLAARMFPGESPIGHRLRLAGWMPENNPWYTVVGVAADVKNGGLADGDEPEYYRLRRNMPEDWDRGSNVVLKTTLPSDVVEPWVRTRVIAIDPTVPVNIETLSERVSKIAARNRFETLLVGFFAMTGLVLAVIGLYGLIAFLVAQRTQEIGVRMALGATKGNILRLVMGKSLRLIAAGTVVGLVVALVASRVLSSLLFHIGPHDPVTFGGVTLLLVLVALMATLIPARSATQVNPTEALRSE</sequence>